<dbReference type="GO" id="GO:0016787">
    <property type="term" value="F:hydrolase activity"/>
    <property type="evidence" value="ECO:0007669"/>
    <property type="project" value="UniProtKB-KW"/>
</dbReference>
<dbReference type="Proteomes" id="UP001595478">
    <property type="component" value="Unassembled WGS sequence"/>
</dbReference>
<feature type="domain" description="AB hydrolase-1" evidence="1">
    <location>
        <begin position="24"/>
        <end position="123"/>
    </location>
</feature>
<name>A0ABV7FNX7_9ALTE</name>
<dbReference type="InterPro" id="IPR050266">
    <property type="entry name" value="AB_hydrolase_sf"/>
</dbReference>
<comment type="caution">
    <text evidence="2">The sequence shown here is derived from an EMBL/GenBank/DDBJ whole genome shotgun (WGS) entry which is preliminary data.</text>
</comment>
<protein>
    <submittedName>
        <fullName evidence="2">Alpha/beta fold hydrolase</fullName>
    </submittedName>
</protein>
<evidence type="ECO:0000313" key="2">
    <source>
        <dbReference type="EMBL" id="MFC3120547.1"/>
    </source>
</evidence>
<dbReference type="PRINTS" id="PR00111">
    <property type="entry name" value="ABHYDROLASE"/>
</dbReference>
<sequence length="284" mass="32024">MQEISFSVHNKQYSGLTNNKQGKPLLVCLHGYLDNAASFLPLSQYLDDYHVIALDLMGHGNSSHYADGHFYQLSDYVYDLYKLLVQENWSDIVLVGHSLGGIVASMFAATFPERIQSLVCIESFGPLVENADTSCEQLRLCCESRLHATMSNIKQPKPLDAVVKARLKVSEMREADARLIMSRNLTLNDNGEHIWRTDRKLRTSSPLRLTEAQAIAFIQGIKCKTLVVFGLNGYEKLKRAYESRYVYFSDLSFYSLNGGHYVHMESAKPLAARLIGFLSDDLAQ</sequence>
<keyword evidence="2" id="KW-0378">Hydrolase</keyword>
<dbReference type="InterPro" id="IPR000073">
    <property type="entry name" value="AB_hydrolase_1"/>
</dbReference>
<dbReference type="PANTHER" id="PTHR43798">
    <property type="entry name" value="MONOACYLGLYCEROL LIPASE"/>
    <property type="match status" value="1"/>
</dbReference>
<reference evidence="3" key="1">
    <citation type="journal article" date="2019" name="Int. J. Syst. Evol. Microbiol.">
        <title>The Global Catalogue of Microorganisms (GCM) 10K type strain sequencing project: providing services to taxonomists for standard genome sequencing and annotation.</title>
        <authorList>
            <consortium name="The Broad Institute Genomics Platform"/>
            <consortium name="The Broad Institute Genome Sequencing Center for Infectious Disease"/>
            <person name="Wu L."/>
            <person name="Ma J."/>
        </authorList>
    </citation>
    <scope>NUCLEOTIDE SEQUENCE [LARGE SCALE GENOMIC DNA]</scope>
    <source>
        <strain evidence="3">KCTC 52473</strain>
    </source>
</reference>
<dbReference type="EMBL" id="JBHRSW010000005">
    <property type="protein sequence ID" value="MFC3120547.1"/>
    <property type="molecule type" value="Genomic_DNA"/>
</dbReference>
<keyword evidence="3" id="KW-1185">Reference proteome</keyword>
<evidence type="ECO:0000313" key="3">
    <source>
        <dbReference type="Proteomes" id="UP001595478"/>
    </source>
</evidence>
<dbReference type="RefSeq" id="WP_376918685.1">
    <property type="nucleotide sequence ID" value="NZ_JBHRSW010000005.1"/>
</dbReference>
<gene>
    <name evidence="2" type="ORF">ACFOHL_02830</name>
</gene>
<accession>A0ABV7FNX7</accession>
<evidence type="ECO:0000259" key="1">
    <source>
        <dbReference type="Pfam" id="PF00561"/>
    </source>
</evidence>
<proteinExistence type="predicted"/>
<dbReference type="Pfam" id="PF00561">
    <property type="entry name" value="Abhydrolase_1"/>
    <property type="match status" value="1"/>
</dbReference>
<organism evidence="2 3">
    <name type="scientific">Agaribacter flavus</name>
    <dbReference type="NCBI Taxonomy" id="1902781"/>
    <lineage>
        <taxon>Bacteria</taxon>
        <taxon>Pseudomonadati</taxon>
        <taxon>Pseudomonadota</taxon>
        <taxon>Gammaproteobacteria</taxon>
        <taxon>Alteromonadales</taxon>
        <taxon>Alteromonadaceae</taxon>
        <taxon>Agaribacter</taxon>
    </lineage>
</organism>
<dbReference type="SUPFAM" id="SSF53474">
    <property type="entry name" value="alpha/beta-Hydrolases"/>
    <property type="match status" value="1"/>
</dbReference>
<dbReference type="InterPro" id="IPR029058">
    <property type="entry name" value="AB_hydrolase_fold"/>
</dbReference>
<dbReference type="Gene3D" id="3.40.50.1820">
    <property type="entry name" value="alpha/beta hydrolase"/>
    <property type="match status" value="1"/>
</dbReference>
<dbReference type="PANTHER" id="PTHR43798:SF33">
    <property type="entry name" value="HYDROLASE, PUTATIVE (AFU_ORTHOLOGUE AFUA_2G14860)-RELATED"/>
    <property type="match status" value="1"/>
</dbReference>